<accession>A0A1G9RDR7</accession>
<evidence type="ECO:0000256" key="1">
    <source>
        <dbReference type="SAM" id="MobiDB-lite"/>
    </source>
</evidence>
<proteinExistence type="predicted"/>
<dbReference type="EMBL" id="FNHS01000001">
    <property type="protein sequence ID" value="SDM21396.1"/>
    <property type="molecule type" value="Genomic_DNA"/>
</dbReference>
<sequence>MLIRAEALAGGRDVRNKGVAPARRRTCRRADASPTKTLWDD</sequence>
<dbReference type="AlphaFoldDB" id="A0A1G9RDR7"/>
<dbReference type="STRING" id="582672.SAMN05216360_101217"/>
<dbReference type="Proteomes" id="UP000198704">
    <property type="component" value="Unassembled WGS sequence"/>
</dbReference>
<keyword evidence="3" id="KW-1185">Reference proteome</keyword>
<feature type="region of interest" description="Disordered" evidence="1">
    <location>
        <begin position="19"/>
        <end position="41"/>
    </location>
</feature>
<reference evidence="3" key="1">
    <citation type="submission" date="2016-10" db="EMBL/GenBank/DDBJ databases">
        <authorList>
            <person name="Varghese N."/>
            <person name="Submissions S."/>
        </authorList>
    </citation>
    <scope>NUCLEOTIDE SEQUENCE [LARGE SCALE GENOMIC DNA]</scope>
    <source>
        <strain evidence="3">BL47</strain>
    </source>
</reference>
<name>A0A1G9RDR7_9HYPH</name>
<protein>
    <submittedName>
        <fullName evidence="2">Uncharacterized protein</fullName>
    </submittedName>
</protein>
<evidence type="ECO:0000313" key="3">
    <source>
        <dbReference type="Proteomes" id="UP000198704"/>
    </source>
</evidence>
<gene>
    <name evidence="2" type="ORF">SAMN05216360_101217</name>
</gene>
<organism evidence="2 3">
    <name type="scientific">Methylobacterium phyllostachyos</name>
    <dbReference type="NCBI Taxonomy" id="582672"/>
    <lineage>
        <taxon>Bacteria</taxon>
        <taxon>Pseudomonadati</taxon>
        <taxon>Pseudomonadota</taxon>
        <taxon>Alphaproteobacteria</taxon>
        <taxon>Hyphomicrobiales</taxon>
        <taxon>Methylobacteriaceae</taxon>
        <taxon>Methylobacterium</taxon>
    </lineage>
</organism>
<evidence type="ECO:0000313" key="2">
    <source>
        <dbReference type="EMBL" id="SDM21396.1"/>
    </source>
</evidence>